<organism evidence="1 2">
    <name type="scientific">Melastoma candidum</name>
    <dbReference type="NCBI Taxonomy" id="119954"/>
    <lineage>
        <taxon>Eukaryota</taxon>
        <taxon>Viridiplantae</taxon>
        <taxon>Streptophyta</taxon>
        <taxon>Embryophyta</taxon>
        <taxon>Tracheophyta</taxon>
        <taxon>Spermatophyta</taxon>
        <taxon>Magnoliopsida</taxon>
        <taxon>eudicotyledons</taxon>
        <taxon>Gunneridae</taxon>
        <taxon>Pentapetalae</taxon>
        <taxon>rosids</taxon>
        <taxon>malvids</taxon>
        <taxon>Myrtales</taxon>
        <taxon>Melastomataceae</taxon>
        <taxon>Melastomatoideae</taxon>
        <taxon>Melastomateae</taxon>
        <taxon>Melastoma</taxon>
    </lineage>
</organism>
<sequence>MPMSLEEYQVAQAYMVTKMQQQSRTETEGVDVLENRPFKDDQFGEGQYTSKVYRLQSKVPSWLTTFAPADALILEEEAWNAYPRCKTVIKCPYFTKFRLTVETIHTAENGQLENVHGLNKEQLASRQVEKIDIASSSTDYWSYVIGSNTTDFSSFKSARSGRGPLSDGWQSQCNPVMTAYKLVTVDAPYWGFGYRLEQAMLSGERALFIESHRNCFCWIDEWYGLSLQQVRELDQQNQASLNERKTIATSNNASDEQVPRHSVGKEGFYTERTQLPQPPGQPIQVDASIAN</sequence>
<dbReference type="Proteomes" id="UP001057402">
    <property type="component" value="Chromosome 4"/>
</dbReference>
<dbReference type="EMBL" id="CM042883">
    <property type="protein sequence ID" value="KAI4373514.1"/>
    <property type="molecule type" value="Genomic_DNA"/>
</dbReference>
<name>A0ACB9R3S8_9MYRT</name>
<accession>A0ACB9R3S8</accession>
<keyword evidence="2" id="KW-1185">Reference proteome</keyword>
<comment type="caution">
    <text evidence="1">The sequence shown here is derived from an EMBL/GenBank/DDBJ whole genome shotgun (WGS) entry which is preliminary data.</text>
</comment>
<reference evidence="2" key="1">
    <citation type="journal article" date="2023" name="Front. Plant Sci.">
        <title>Chromosomal-level genome assembly of Melastoma candidum provides insights into trichome evolution.</title>
        <authorList>
            <person name="Zhong Y."/>
            <person name="Wu W."/>
            <person name="Sun C."/>
            <person name="Zou P."/>
            <person name="Liu Y."/>
            <person name="Dai S."/>
            <person name="Zhou R."/>
        </authorList>
    </citation>
    <scope>NUCLEOTIDE SEQUENCE [LARGE SCALE GENOMIC DNA]</scope>
</reference>
<protein>
    <submittedName>
        <fullName evidence="1">Uncharacterized protein</fullName>
    </submittedName>
</protein>
<gene>
    <name evidence="1" type="ORF">MLD38_011633</name>
</gene>
<proteinExistence type="predicted"/>
<evidence type="ECO:0000313" key="2">
    <source>
        <dbReference type="Proteomes" id="UP001057402"/>
    </source>
</evidence>
<evidence type="ECO:0000313" key="1">
    <source>
        <dbReference type="EMBL" id="KAI4373514.1"/>
    </source>
</evidence>